<organism evidence="1 2">
    <name type="scientific">Crepidotus variabilis</name>
    <dbReference type="NCBI Taxonomy" id="179855"/>
    <lineage>
        <taxon>Eukaryota</taxon>
        <taxon>Fungi</taxon>
        <taxon>Dikarya</taxon>
        <taxon>Basidiomycota</taxon>
        <taxon>Agaricomycotina</taxon>
        <taxon>Agaricomycetes</taxon>
        <taxon>Agaricomycetidae</taxon>
        <taxon>Agaricales</taxon>
        <taxon>Agaricineae</taxon>
        <taxon>Crepidotaceae</taxon>
        <taxon>Crepidotus</taxon>
    </lineage>
</organism>
<reference evidence="1" key="1">
    <citation type="submission" date="2020-11" db="EMBL/GenBank/DDBJ databases">
        <authorList>
            <consortium name="DOE Joint Genome Institute"/>
            <person name="Ahrendt S."/>
            <person name="Riley R."/>
            <person name="Andreopoulos W."/>
            <person name="Labutti K."/>
            <person name="Pangilinan J."/>
            <person name="Ruiz-Duenas F.J."/>
            <person name="Barrasa J.M."/>
            <person name="Sanchez-Garcia M."/>
            <person name="Camarero S."/>
            <person name="Miyauchi S."/>
            <person name="Serrano A."/>
            <person name="Linde D."/>
            <person name="Babiker R."/>
            <person name="Drula E."/>
            <person name="Ayuso-Fernandez I."/>
            <person name="Pacheco R."/>
            <person name="Padilla G."/>
            <person name="Ferreira P."/>
            <person name="Barriuso J."/>
            <person name="Kellner H."/>
            <person name="Castanera R."/>
            <person name="Alfaro M."/>
            <person name="Ramirez L."/>
            <person name="Pisabarro A.G."/>
            <person name="Kuo A."/>
            <person name="Tritt A."/>
            <person name="Lipzen A."/>
            <person name="He G."/>
            <person name="Yan M."/>
            <person name="Ng V."/>
            <person name="Cullen D."/>
            <person name="Martin F."/>
            <person name="Rosso M.-N."/>
            <person name="Henrissat B."/>
            <person name="Hibbett D."/>
            <person name="Martinez A.T."/>
            <person name="Grigoriev I.V."/>
        </authorList>
    </citation>
    <scope>NUCLEOTIDE SEQUENCE</scope>
    <source>
        <strain evidence="1">CBS 506.95</strain>
    </source>
</reference>
<proteinExistence type="predicted"/>
<keyword evidence="2" id="KW-1185">Reference proteome</keyword>
<name>A0A9P6EIA8_9AGAR</name>
<evidence type="ECO:0000313" key="2">
    <source>
        <dbReference type="Proteomes" id="UP000807306"/>
    </source>
</evidence>
<sequence>METIHNCLGYLYEGSRVRTWSWRSDEQNDGRDFSQGMRRSGLSPVLQAAPQRLVGDQDCRVQSFLGVNRMKMACHFVRGLESAHLWLEKRWQNDIREFSWGMTRPSLVLFSLFANPYISRSPTFIHAVGNNADGHFITLSGREIYKSKKSEPGFVNINIVSGDDQGR</sequence>
<gene>
    <name evidence="1" type="ORF">CPB83DRAFT_834994</name>
</gene>
<accession>A0A9P6EIA8</accession>
<dbReference type="EMBL" id="MU157845">
    <property type="protein sequence ID" value="KAF9529582.1"/>
    <property type="molecule type" value="Genomic_DNA"/>
</dbReference>
<evidence type="ECO:0000313" key="1">
    <source>
        <dbReference type="EMBL" id="KAF9529582.1"/>
    </source>
</evidence>
<dbReference type="AlphaFoldDB" id="A0A9P6EIA8"/>
<comment type="caution">
    <text evidence="1">The sequence shown here is derived from an EMBL/GenBank/DDBJ whole genome shotgun (WGS) entry which is preliminary data.</text>
</comment>
<protein>
    <submittedName>
        <fullName evidence="1">Uncharacterized protein</fullName>
    </submittedName>
</protein>
<dbReference type="Proteomes" id="UP000807306">
    <property type="component" value="Unassembled WGS sequence"/>
</dbReference>